<dbReference type="EMBL" id="JAAMPC010000015">
    <property type="protein sequence ID" value="KAG2258519.1"/>
    <property type="molecule type" value="Genomic_DNA"/>
</dbReference>
<gene>
    <name evidence="1" type="ORF">Bca52824_077813</name>
</gene>
<dbReference type="OrthoDB" id="75710at2759"/>
<accession>A0A8X7PZR1</accession>
<evidence type="ECO:0000313" key="1">
    <source>
        <dbReference type="EMBL" id="KAG2258519.1"/>
    </source>
</evidence>
<dbReference type="Proteomes" id="UP000886595">
    <property type="component" value="Unassembled WGS sequence"/>
</dbReference>
<name>A0A8X7PZR1_BRACI</name>
<comment type="caution">
    <text evidence="1">The sequence shown here is derived from an EMBL/GenBank/DDBJ whole genome shotgun (WGS) entry which is preliminary data.</text>
</comment>
<reference evidence="1 2" key="1">
    <citation type="submission" date="2020-02" db="EMBL/GenBank/DDBJ databases">
        <authorList>
            <person name="Ma Q."/>
            <person name="Huang Y."/>
            <person name="Song X."/>
            <person name="Pei D."/>
        </authorList>
    </citation>
    <scope>NUCLEOTIDE SEQUENCE [LARGE SCALE GENOMIC DNA]</scope>
    <source>
        <strain evidence="1">Sxm20200214</strain>
        <tissue evidence="1">Leaf</tissue>
    </source>
</reference>
<dbReference type="AlphaFoldDB" id="A0A8X7PZR1"/>
<sequence>MMMKDITSAQRLEVEASVLLALRCCEERYEDRPKLIQVAKELKRVETSSLRDPLF</sequence>
<keyword evidence="2" id="KW-1185">Reference proteome</keyword>
<organism evidence="1 2">
    <name type="scientific">Brassica carinata</name>
    <name type="common">Ethiopian mustard</name>
    <name type="synonym">Abyssinian cabbage</name>
    <dbReference type="NCBI Taxonomy" id="52824"/>
    <lineage>
        <taxon>Eukaryota</taxon>
        <taxon>Viridiplantae</taxon>
        <taxon>Streptophyta</taxon>
        <taxon>Embryophyta</taxon>
        <taxon>Tracheophyta</taxon>
        <taxon>Spermatophyta</taxon>
        <taxon>Magnoliopsida</taxon>
        <taxon>eudicotyledons</taxon>
        <taxon>Gunneridae</taxon>
        <taxon>Pentapetalae</taxon>
        <taxon>rosids</taxon>
        <taxon>malvids</taxon>
        <taxon>Brassicales</taxon>
        <taxon>Brassicaceae</taxon>
        <taxon>Brassiceae</taxon>
        <taxon>Brassica</taxon>
    </lineage>
</organism>
<protein>
    <submittedName>
        <fullName evidence="1">Uncharacterized protein</fullName>
    </submittedName>
</protein>
<proteinExistence type="predicted"/>
<evidence type="ECO:0000313" key="2">
    <source>
        <dbReference type="Proteomes" id="UP000886595"/>
    </source>
</evidence>